<keyword evidence="1" id="KW-0227">DNA damage</keyword>
<dbReference type="InterPro" id="IPR036388">
    <property type="entry name" value="WH-like_DNA-bd_sf"/>
</dbReference>
<keyword evidence="4" id="KW-1185">Reference proteome</keyword>
<dbReference type="InterPro" id="IPR036217">
    <property type="entry name" value="MethylDNA_cys_MeTrfase_DNAb"/>
</dbReference>
<dbReference type="EMBL" id="JAVDWH010000001">
    <property type="protein sequence ID" value="MDR7086282.1"/>
    <property type="molecule type" value="Genomic_DNA"/>
</dbReference>
<gene>
    <name evidence="3" type="ORF">J2X11_001121</name>
</gene>
<dbReference type="InterPro" id="IPR014048">
    <property type="entry name" value="MethylDNA_cys_MeTrfase_DNA-bd"/>
</dbReference>
<dbReference type="InterPro" id="IPR052520">
    <property type="entry name" value="ATL_DNA_repair"/>
</dbReference>
<dbReference type="PANTHER" id="PTHR42942:SF1">
    <property type="entry name" value="ALKYLTRANSFERASE-LIKE PROTEIN 1"/>
    <property type="match status" value="1"/>
</dbReference>
<dbReference type="RefSeq" id="WP_309967812.1">
    <property type="nucleotide sequence ID" value="NZ_JAVDWH010000001.1"/>
</dbReference>
<dbReference type="PANTHER" id="PTHR42942">
    <property type="entry name" value="6-O-METHYLGUANINE DNA METHYLTRANSFERASE"/>
    <property type="match status" value="1"/>
</dbReference>
<dbReference type="Pfam" id="PF01035">
    <property type="entry name" value="DNA_binding_1"/>
    <property type="match status" value="1"/>
</dbReference>
<feature type="domain" description="Methylated-DNA-[protein]-cysteine S-methyltransferase DNA binding" evidence="2">
    <location>
        <begin position="9"/>
        <end position="76"/>
    </location>
</feature>
<organism evidence="3 4">
    <name type="scientific">Aeromicrobium panaciterrae</name>
    <dbReference type="NCBI Taxonomy" id="363861"/>
    <lineage>
        <taxon>Bacteria</taxon>
        <taxon>Bacillati</taxon>
        <taxon>Actinomycetota</taxon>
        <taxon>Actinomycetes</taxon>
        <taxon>Propionibacteriales</taxon>
        <taxon>Nocardioidaceae</taxon>
        <taxon>Aeromicrobium</taxon>
    </lineage>
</organism>
<protein>
    <submittedName>
        <fullName evidence="3">Alkylated DNA nucleotide flippase Atl1</fullName>
    </submittedName>
</protein>
<comment type="caution">
    <text evidence="3">The sequence shown here is derived from an EMBL/GenBank/DDBJ whole genome shotgun (WGS) entry which is preliminary data.</text>
</comment>
<accession>A0ABU1UM72</accession>
<evidence type="ECO:0000259" key="2">
    <source>
        <dbReference type="Pfam" id="PF01035"/>
    </source>
</evidence>
<dbReference type="Gene3D" id="1.10.10.10">
    <property type="entry name" value="Winged helix-like DNA-binding domain superfamily/Winged helix DNA-binding domain"/>
    <property type="match status" value="1"/>
</dbReference>
<evidence type="ECO:0000313" key="3">
    <source>
        <dbReference type="EMBL" id="MDR7086282.1"/>
    </source>
</evidence>
<dbReference type="SUPFAM" id="SSF46767">
    <property type="entry name" value="Methylated DNA-protein cysteine methyltransferase, C-terminal domain"/>
    <property type="match status" value="1"/>
</dbReference>
<name>A0ABU1UM72_9ACTN</name>
<proteinExistence type="predicted"/>
<dbReference type="Proteomes" id="UP001257739">
    <property type="component" value="Unassembled WGS sequence"/>
</dbReference>
<evidence type="ECO:0000256" key="1">
    <source>
        <dbReference type="ARBA" id="ARBA00022763"/>
    </source>
</evidence>
<evidence type="ECO:0000313" key="4">
    <source>
        <dbReference type="Proteomes" id="UP001257739"/>
    </source>
</evidence>
<reference evidence="3 4" key="1">
    <citation type="submission" date="2023-07" db="EMBL/GenBank/DDBJ databases">
        <title>Sorghum-associated microbial communities from plants grown in Nebraska, USA.</title>
        <authorList>
            <person name="Schachtman D."/>
        </authorList>
    </citation>
    <scope>NUCLEOTIDE SEQUENCE [LARGE SCALE GENOMIC DNA]</scope>
    <source>
        <strain evidence="3 4">BE248</strain>
    </source>
</reference>
<dbReference type="CDD" id="cd06445">
    <property type="entry name" value="ATase"/>
    <property type="match status" value="1"/>
</dbReference>
<sequence>MTAPSSEADFTERVLQLVEQIPPGKVLAYGLIAEILQEGGPRQVGRVMALEGGGVPWWRVVRADGSLPPSHGIDAQVHYVEEGTPMKGNGSAVDMTEALWRFEA</sequence>